<evidence type="ECO:0000259" key="1">
    <source>
        <dbReference type="Pfam" id="PF03099"/>
    </source>
</evidence>
<dbReference type="GO" id="GO:0004077">
    <property type="term" value="F:biotin--[biotin carboxyl-carrier protein] ligase activity"/>
    <property type="evidence" value="ECO:0007669"/>
    <property type="project" value="TreeGrafter"/>
</dbReference>
<accession>A0A1T0CQ43</accession>
<dbReference type="Pfam" id="PF03099">
    <property type="entry name" value="BPL_LplA_LipB"/>
    <property type="match status" value="1"/>
</dbReference>
<dbReference type="STRING" id="573983.B0681_07165"/>
<proteinExistence type="predicted"/>
<sequence length="299" mass="32743">MDYSHAKMDFALIWASIHRHHRHDAVTDSTNTQLIQAVSIGKLSHRQHHLYTADAQSAGRGQHGRSWVSGQGNVFLSLYTPMQTDSDDGFGLVRLDGFLSLAVGYELARLDTIQAINAERAKQGLSAIGVKWANDVGYYDDTEHLFQKLCGILIEPVYAKVNDKTRLVGVVTGVGLNVEIGPIIKDGLYQATCLRQLADMVNLGELPTYQALYQPICQAICQAVHQHNQLSDATAKLDFIDAFNRAHVLMGRSVNVFARDDMQSVSQSGRCIGIDHDGALLLEQAGSTVRVLAGMIQSA</sequence>
<comment type="caution">
    <text evidence="2">The sequence shown here is derived from an EMBL/GenBank/DDBJ whole genome shotgun (WGS) entry which is preliminary data.</text>
</comment>
<evidence type="ECO:0000313" key="2">
    <source>
        <dbReference type="EMBL" id="OOS24458.1"/>
    </source>
</evidence>
<dbReference type="PANTHER" id="PTHR12835:SF5">
    <property type="entry name" value="BIOTIN--PROTEIN LIGASE"/>
    <property type="match status" value="1"/>
</dbReference>
<organism evidence="2 3">
    <name type="scientific">Moraxella porci DSM 25326</name>
    <dbReference type="NCBI Taxonomy" id="573983"/>
    <lineage>
        <taxon>Bacteria</taxon>
        <taxon>Pseudomonadati</taxon>
        <taxon>Pseudomonadota</taxon>
        <taxon>Gammaproteobacteria</taxon>
        <taxon>Moraxellales</taxon>
        <taxon>Moraxellaceae</taxon>
        <taxon>Moraxella</taxon>
    </lineage>
</organism>
<dbReference type="Proteomes" id="UP000190683">
    <property type="component" value="Unassembled WGS sequence"/>
</dbReference>
<dbReference type="GO" id="GO:0005737">
    <property type="term" value="C:cytoplasm"/>
    <property type="evidence" value="ECO:0007669"/>
    <property type="project" value="TreeGrafter"/>
</dbReference>
<dbReference type="Gene3D" id="2.30.30.100">
    <property type="match status" value="1"/>
</dbReference>
<keyword evidence="3" id="KW-1185">Reference proteome</keyword>
<gene>
    <name evidence="2" type="ORF">B0681_07165</name>
</gene>
<feature type="domain" description="BPL/LPL catalytic" evidence="1">
    <location>
        <begin position="26"/>
        <end position="170"/>
    </location>
</feature>
<dbReference type="InterPro" id="IPR045864">
    <property type="entry name" value="aa-tRNA-synth_II/BPL/LPL"/>
</dbReference>
<dbReference type="PANTHER" id="PTHR12835">
    <property type="entry name" value="BIOTIN PROTEIN LIGASE"/>
    <property type="match status" value="1"/>
</dbReference>
<dbReference type="Gene3D" id="3.30.930.10">
    <property type="entry name" value="Bira Bifunctional Protein, Domain 2"/>
    <property type="match status" value="1"/>
</dbReference>
<name>A0A1T0CQ43_9GAMM</name>
<dbReference type="InterPro" id="IPR004143">
    <property type="entry name" value="BPL_LPL_catalytic"/>
</dbReference>
<dbReference type="AlphaFoldDB" id="A0A1T0CQ43"/>
<dbReference type="SUPFAM" id="SSF55681">
    <property type="entry name" value="Class II aaRS and biotin synthetases"/>
    <property type="match status" value="1"/>
</dbReference>
<protein>
    <recommendedName>
        <fullName evidence="1">BPL/LPL catalytic domain-containing protein</fullName>
    </recommendedName>
</protein>
<reference evidence="2 3" key="1">
    <citation type="submission" date="2017-02" db="EMBL/GenBank/DDBJ databases">
        <title>Draft genome sequence of Moraxella porci CCUG 54912T type strain.</title>
        <authorList>
            <person name="Salva-Serra F."/>
            <person name="Engstrom-Jakobsson H."/>
            <person name="Thorell K."/>
            <person name="Jaen-Luchoro D."/>
            <person name="Gonzales-Siles L."/>
            <person name="Karlsson R."/>
            <person name="Yazdan S."/>
            <person name="Boulund F."/>
            <person name="Johnning A."/>
            <person name="Engstrand L."/>
            <person name="Kristiansson E."/>
            <person name="Moore E."/>
        </authorList>
    </citation>
    <scope>NUCLEOTIDE SEQUENCE [LARGE SCALE GENOMIC DNA]</scope>
    <source>
        <strain evidence="2 3">CCUG 54912</strain>
    </source>
</reference>
<dbReference type="EMBL" id="MUYV01000009">
    <property type="protein sequence ID" value="OOS24458.1"/>
    <property type="molecule type" value="Genomic_DNA"/>
</dbReference>
<evidence type="ECO:0000313" key="3">
    <source>
        <dbReference type="Proteomes" id="UP000190683"/>
    </source>
</evidence>